<dbReference type="InterPro" id="IPR001969">
    <property type="entry name" value="Aspartic_peptidase_AS"/>
</dbReference>
<dbReference type="Pfam" id="PF13650">
    <property type="entry name" value="Asp_protease_2"/>
    <property type="match status" value="1"/>
</dbReference>
<dbReference type="SUPFAM" id="SSF50630">
    <property type="entry name" value="Acid proteases"/>
    <property type="match status" value="1"/>
</dbReference>
<dbReference type="EMBL" id="HG713193">
    <property type="protein sequence ID" value="CDJ52787.1"/>
    <property type="molecule type" value="Genomic_DNA"/>
</dbReference>
<dbReference type="VEuPathDB" id="ToxoDB:EBH_0004970"/>
<proteinExistence type="predicted"/>
<organism evidence="2 3">
    <name type="scientific">Eimeria brunetti</name>
    <dbReference type="NCBI Taxonomy" id="51314"/>
    <lineage>
        <taxon>Eukaryota</taxon>
        <taxon>Sar</taxon>
        <taxon>Alveolata</taxon>
        <taxon>Apicomplexa</taxon>
        <taxon>Conoidasida</taxon>
        <taxon>Coccidia</taxon>
        <taxon>Eucoccidiorida</taxon>
        <taxon>Eimeriorina</taxon>
        <taxon>Eimeriidae</taxon>
        <taxon>Eimeria</taxon>
    </lineage>
</organism>
<dbReference type="GO" id="GO:0004190">
    <property type="term" value="F:aspartic-type endopeptidase activity"/>
    <property type="evidence" value="ECO:0007669"/>
    <property type="project" value="InterPro"/>
</dbReference>
<dbReference type="AlphaFoldDB" id="U6LR18"/>
<evidence type="ECO:0000313" key="3">
    <source>
        <dbReference type="Proteomes" id="UP000030750"/>
    </source>
</evidence>
<dbReference type="Gene3D" id="2.40.70.10">
    <property type="entry name" value="Acid Proteases"/>
    <property type="match status" value="1"/>
</dbReference>
<reference evidence="2" key="1">
    <citation type="submission" date="2013-10" db="EMBL/GenBank/DDBJ databases">
        <title>Genomic analysis of the causative agents of coccidiosis in chickens.</title>
        <authorList>
            <person name="Reid A.J."/>
            <person name="Blake D."/>
            <person name="Billington K."/>
            <person name="Browne H."/>
            <person name="Dunn M."/>
            <person name="Hung S."/>
            <person name="Kawahara F."/>
            <person name="Miranda-Saavedra D."/>
            <person name="Mourier T."/>
            <person name="Nagra H."/>
            <person name="Otto T.D."/>
            <person name="Rawlings N."/>
            <person name="Sanchez A."/>
            <person name="Sanders M."/>
            <person name="Subramaniam C."/>
            <person name="Tay Y."/>
            <person name="Dear P."/>
            <person name="Doerig C."/>
            <person name="Gruber A."/>
            <person name="Parkinson J."/>
            <person name="Shirley M."/>
            <person name="Wan K.L."/>
            <person name="Berriman M."/>
            <person name="Tomley F."/>
            <person name="Pain A."/>
        </authorList>
    </citation>
    <scope>NUCLEOTIDE SEQUENCE [LARGE SCALE GENOMIC DNA]</scope>
    <source>
        <strain evidence="2">Houghton</strain>
    </source>
</reference>
<accession>U6LR18</accession>
<dbReference type="PROSITE" id="PS00141">
    <property type="entry name" value="ASP_PROTEASE"/>
    <property type="match status" value="1"/>
</dbReference>
<feature type="region of interest" description="Disordered" evidence="1">
    <location>
        <begin position="1"/>
        <end position="22"/>
    </location>
</feature>
<sequence length="400" mass="45259">MRVQRSPSVPAPSIPREKGNNMQPFLMPMEQRFRKMALPPGLWGDERGDYPDEEALQCWMDLKQSGADMIDRSLIKQELIKNFCTVDRATLICRMATNKWNGDYSIYTANFGRIVAHGAQLSAEDLVGYFLTNIPAELRWDRTQRERRTAAQAPSGNREVVRNIDNSRDANDGVSIEERQSVTNVESPPRWREFVANEGSKMEGMLCSVGTMVVLPVEVVGRSYEALLDTGASRSFINPRLAEALQLKMRKLLESVHTWTNELKTVTKSGLKGLHLDNLSRHDNPQAEEVLPTPSAGIKHAMDDEYSPWHTDKLAFTLFDQWMQSPESQDLPQEIREGLQAHRHVFPGNMPPGVPPKPRPDDHNILLALGKLPAKSAIYRMTPDQLRFHKQEIAKLSADD</sequence>
<keyword evidence="3" id="KW-1185">Reference proteome</keyword>
<dbReference type="GO" id="GO:0006508">
    <property type="term" value="P:proteolysis"/>
    <property type="evidence" value="ECO:0007669"/>
    <property type="project" value="InterPro"/>
</dbReference>
<dbReference type="InterPro" id="IPR021109">
    <property type="entry name" value="Peptidase_aspartic_dom_sf"/>
</dbReference>
<dbReference type="OrthoDB" id="345629at2759"/>
<dbReference type="Proteomes" id="UP000030750">
    <property type="component" value="Unassembled WGS sequence"/>
</dbReference>
<evidence type="ECO:0000256" key="1">
    <source>
        <dbReference type="SAM" id="MobiDB-lite"/>
    </source>
</evidence>
<protein>
    <submittedName>
        <fullName evidence="2">Uncharacterized protein</fullName>
    </submittedName>
</protein>
<evidence type="ECO:0000313" key="2">
    <source>
        <dbReference type="EMBL" id="CDJ52787.1"/>
    </source>
</evidence>
<gene>
    <name evidence="2" type="ORF">EBH_0004970</name>
</gene>
<name>U6LR18_9EIME</name>
<reference evidence="2" key="2">
    <citation type="submission" date="2013-10" db="EMBL/GenBank/DDBJ databases">
        <authorList>
            <person name="Aslett M."/>
        </authorList>
    </citation>
    <scope>NUCLEOTIDE SEQUENCE [LARGE SCALE GENOMIC DNA]</scope>
    <source>
        <strain evidence="2">Houghton</strain>
    </source>
</reference>